<dbReference type="AlphaFoldDB" id="A0A258FBH8"/>
<evidence type="ECO:0000313" key="4">
    <source>
        <dbReference type="Proteomes" id="UP000215595"/>
    </source>
</evidence>
<dbReference type="InterPro" id="IPR000782">
    <property type="entry name" value="FAS1_domain"/>
</dbReference>
<feature type="signal peptide" evidence="1">
    <location>
        <begin position="1"/>
        <end position="21"/>
    </location>
</feature>
<dbReference type="EMBL" id="NCEB01000059">
    <property type="protein sequence ID" value="OYX29696.1"/>
    <property type="molecule type" value="Genomic_DNA"/>
</dbReference>
<dbReference type="PANTHER" id="PTHR10900">
    <property type="entry name" value="PERIOSTIN-RELATED"/>
    <property type="match status" value="1"/>
</dbReference>
<dbReference type="InterPro" id="IPR036378">
    <property type="entry name" value="FAS1_dom_sf"/>
</dbReference>
<reference evidence="3 4" key="1">
    <citation type="submission" date="2017-03" db="EMBL/GenBank/DDBJ databases">
        <title>Lifting the veil on microbial sulfur biogeochemistry in mining wastewaters.</title>
        <authorList>
            <person name="Kantor R.S."/>
            <person name="Colenbrander Nelson T."/>
            <person name="Marshall S."/>
            <person name="Bennett D."/>
            <person name="Apte S."/>
            <person name="Camacho D."/>
            <person name="Thomas B.C."/>
            <person name="Warren L.A."/>
            <person name="Banfield J.F."/>
        </authorList>
    </citation>
    <scope>NUCLEOTIDE SEQUENCE [LARGE SCALE GENOMIC DNA]</scope>
    <source>
        <strain evidence="3">32-69-9</strain>
    </source>
</reference>
<keyword evidence="1" id="KW-0732">Signal</keyword>
<name>A0A258FBH8_9CAUL</name>
<dbReference type="PANTHER" id="PTHR10900:SF77">
    <property type="entry name" value="FI19380P1"/>
    <property type="match status" value="1"/>
</dbReference>
<evidence type="ECO:0000259" key="2">
    <source>
        <dbReference type="PROSITE" id="PS50213"/>
    </source>
</evidence>
<dbReference type="Proteomes" id="UP000215595">
    <property type="component" value="Unassembled WGS sequence"/>
</dbReference>
<dbReference type="InterPro" id="IPR050904">
    <property type="entry name" value="Adhesion/Biosynth-related"/>
</dbReference>
<feature type="domain" description="FAS1" evidence="2">
    <location>
        <begin position="37"/>
        <end position="178"/>
    </location>
</feature>
<dbReference type="SMART" id="SM00554">
    <property type="entry name" value="FAS1"/>
    <property type="match status" value="1"/>
</dbReference>
<gene>
    <name evidence="3" type="ORF">B7Z01_15415</name>
</gene>
<dbReference type="PROSITE" id="PS50213">
    <property type="entry name" value="FAS1"/>
    <property type="match status" value="1"/>
</dbReference>
<sequence length="182" mass="18135">MRNAKTWALAPVIILCLAACGGEADKGGDGATPVPSSKTLSVAIGDEGDLDTLEGVIENAGLSDVLDGKGPYTVFAPANAALGAAGTDLSDEAMKAQSAALLRAHIVPGALTRADILAAIDRGGGGSVQIRTMADGLLTFSRDGEAVIVTAEDGAAARLSRDEILATNGVVQPIDGVLVKAG</sequence>
<organism evidence="3 4">
    <name type="scientific">Brevundimonas subvibrioides</name>
    <dbReference type="NCBI Taxonomy" id="74313"/>
    <lineage>
        <taxon>Bacteria</taxon>
        <taxon>Pseudomonadati</taxon>
        <taxon>Pseudomonadota</taxon>
        <taxon>Alphaproteobacteria</taxon>
        <taxon>Caulobacterales</taxon>
        <taxon>Caulobacteraceae</taxon>
        <taxon>Brevundimonas</taxon>
    </lineage>
</organism>
<protein>
    <recommendedName>
        <fullName evidence="2">FAS1 domain-containing protein</fullName>
    </recommendedName>
</protein>
<evidence type="ECO:0000256" key="1">
    <source>
        <dbReference type="SAM" id="SignalP"/>
    </source>
</evidence>
<accession>A0A258FBH8</accession>
<dbReference type="Pfam" id="PF02469">
    <property type="entry name" value="Fasciclin"/>
    <property type="match status" value="1"/>
</dbReference>
<dbReference type="SUPFAM" id="SSF82153">
    <property type="entry name" value="FAS1 domain"/>
    <property type="match status" value="1"/>
</dbReference>
<comment type="caution">
    <text evidence="3">The sequence shown here is derived from an EMBL/GenBank/DDBJ whole genome shotgun (WGS) entry which is preliminary data.</text>
</comment>
<proteinExistence type="predicted"/>
<evidence type="ECO:0000313" key="3">
    <source>
        <dbReference type="EMBL" id="OYX29696.1"/>
    </source>
</evidence>
<dbReference type="Gene3D" id="2.30.180.10">
    <property type="entry name" value="FAS1 domain"/>
    <property type="match status" value="1"/>
</dbReference>
<feature type="chain" id="PRO_5013260131" description="FAS1 domain-containing protein" evidence="1">
    <location>
        <begin position="22"/>
        <end position="182"/>
    </location>
</feature>